<dbReference type="GO" id="GO:0045490">
    <property type="term" value="P:pectin catabolic process"/>
    <property type="evidence" value="ECO:0007669"/>
    <property type="project" value="UniProtKB-UniRule"/>
</dbReference>
<evidence type="ECO:0000313" key="8">
    <source>
        <dbReference type="Proteomes" id="UP000295066"/>
    </source>
</evidence>
<evidence type="ECO:0000256" key="3">
    <source>
        <dbReference type="ARBA" id="ARBA00022723"/>
    </source>
</evidence>
<feature type="binding site" evidence="6">
    <location>
        <position position="244"/>
    </location>
    <ligand>
        <name>Zn(2+)</name>
        <dbReference type="ChEBI" id="CHEBI:29105"/>
    </ligand>
</feature>
<dbReference type="HAMAP" id="MF_00687">
    <property type="entry name" value="KduI"/>
    <property type="match status" value="1"/>
</dbReference>
<name>A0A4R8MAN4_9BACT</name>
<evidence type="ECO:0000256" key="1">
    <source>
        <dbReference type="ARBA" id="ARBA00000552"/>
    </source>
</evidence>
<comment type="caution">
    <text evidence="7">The sequence shown here is derived from an EMBL/GenBank/DDBJ whole genome shotgun (WGS) entry which is preliminary data.</text>
</comment>
<dbReference type="EC" id="5.3.1.17" evidence="6"/>
<dbReference type="Pfam" id="PF04962">
    <property type="entry name" value="KduI"/>
    <property type="match status" value="1"/>
</dbReference>
<protein>
    <recommendedName>
        <fullName evidence="6">4-deoxy-L-threo-5-hexosulose-uronate ketol-isomerase</fullName>
        <ecNumber evidence="6">5.3.1.17</ecNumber>
    </recommendedName>
    <alternativeName>
        <fullName evidence="6">5-keto-4-deoxyuronate isomerase</fullName>
    </alternativeName>
    <alternativeName>
        <fullName evidence="6">DKI isomerase</fullName>
    </alternativeName>
</protein>
<dbReference type="EMBL" id="SORI01000007">
    <property type="protein sequence ID" value="TDY60895.1"/>
    <property type="molecule type" value="Genomic_DNA"/>
</dbReference>
<accession>A0A4R8MAN4</accession>
<evidence type="ECO:0000256" key="6">
    <source>
        <dbReference type="HAMAP-Rule" id="MF_00687"/>
    </source>
</evidence>
<dbReference type="PANTHER" id="PTHR38461">
    <property type="entry name" value="4-DEOXY-L-THREO-5-HEXOSULOSE-URONATE KETOL-ISOMERASE"/>
    <property type="match status" value="1"/>
</dbReference>
<dbReference type="OrthoDB" id="9770644at2"/>
<dbReference type="PANTHER" id="PTHR38461:SF1">
    <property type="entry name" value="4-DEOXY-L-THREO-5-HEXOSULOSE-URONATE KETOL-ISOMERASE"/>
    <property type="match status" value="1"/>
</dbReference>
<dbReference type="Gene3D" id="2.60.120.10">
    <property type="entry name" value="Jelly Rolls"/>
    <property type="match status" value="1"/>
</dbReference>
<comment type="cofactor">
    <cofactor evidence="6">
        <name>Zn(2+)</name>
        <dbReference type="ChEBI" id="CHEBI:29105"/>
    </cofactor>
    <text evidence="6">Binds 1 zinc ion per subunit.</text>
</comment>
<dbReference type="AlphaFoldDB" id="A0A4R8MAN4"/>
<feature type="binding site" evidence="6">
    <location>
        <position position="197"/>
    </location>
    <ligand>
        <name>Zn(2+)</name>
        <dbReference type="ChEBI" id="CHEBI:29105"/>
    </ligand>
</feature>
<dbReference type="Gene3D" id="2.60.120.520">
    <property type="entry name" value="pectin degrading enzyme 5-keto 4- deoxyuronate isomerase, domain 1"/>
    <property type="match status" value="1"/>
</dbReference>
<dbReference type="GO" id="GO:0019698">
    <property type="term" value="P:D-galacturonate catabolic process"/>
    <property type="evidence" value="ECO:0007669"/>
    <property type="project" value="TreeGrafter"/>
</dbReference>
<comment type="catalytic activity">
    <reaction evidence="1 6">
        <text>5-dehydro-4-deoxy-D-glucuronate = 3-deoxy-D-glycero-2,5-hexodiulosonate</text>
        <dbReference type="Rhea" id="RHEA:23896"/>
        <dbReference type="ChEBI" id="CHEBI:17117"/>
        <dbReference type="ChEBI" id="CHEBI:29071"/>
        <dbReference type="EC" id="5.3.1.17"/>
    </reaction>
</comment>
<dbReference type="InterPro" id="IPR011051">
    <property type="entry name" value="RmlC_Cupin_sf"/>
</dbReference>
<dbReference type="InterPro" id="IPR014710">
    <property type="entry name" value="RmlC-like_jellyroll"/>
</dbReference>
<reference evidence="7 8" key="1">
    <citation type="submission" date="2019-03" db="EMBL/GenBank/DDBJ databases">
        <title>Genomic Encyclopedia of Type Strains, Phase IV (KMG-IV): sequencing the most valuable type-strain genomes for metagenomic binning, comparative biology and taxonomic classification.</title>
        <authorList>
            <person name="Goeker M."/>
        </authorList>
    </citation>
    <scope>NUCLEOTIDE SEQUENCE [LARGE SCALE GENOMIC DNA]</scope>
    <source>
        <strain evidence="7 8">DSM 25964</strain>
    </source>
</reference>
<evidence type="ECO:0000256" key="5">
    <source>
        <dbReference type="ARBA" id="ARBA00023235"/>
    </source>
</evidence>
<dbReference type="NCBIfam" id="NF002091">
    <property type="entry name" value="PRK00924.1"/>
    <property type="match status" value="1"/>
</dbReference>
<feature type="binding site" evidence="6">
    <location>
        <position position="195"/>
    </location>
    <ligand>
        <name>Zn(2+)</name>
        <dbReference type="ChEBI" id="CHEBI:29105"/>
    </ligand>
</feature>
<feature type="binding site" evidence="6">
    <location>
        <position position="202"/>
    </location>
    <ligand>
        <name>Zn(2+)</name>
        <dbReference type="ChEBI" id="CHEBI:29105"/>
    </ligand>
</feature>
<dbReference type="SUPFAM" id="SSF51182">
    <property type="entry name" value="RmlC-like cupins"/>
    <property type="match status" value="1"/>
</dbReference>
<evidence type="ECO:0000256" key="4">
    <source>
        <dbReference type="ARBA" id="ARBA00022833"/>
    </source>
</evidence>
<comment type="pathway">
    <text evidence="6">Glycan metabolism; pectin degradation; 2-dehydro-3-deoxy-D-gluconate from pectin: step 4/5.</text>
</comment>
<keyword evidence="5 6" id="KW-0413">Isomerase</keyword>
<evidence type="ECO:0000313" key="7">
    <source>
        <dbReference type="EMBL" id="TDY60895.1"/>
    </source>
</evidence>
<dbReference type="PIRSF" id="PIRSF006625">
    <property type="entry name" value="KduI"/>
    <property type="match status" value="1"/>
</dbReference>
<dbReference type="CDD" id="cd20491">
    <property type="entry name" value="cupin_KduI_C"/>
    <property type="match status" value="1"/>
</dbReference>
<evidence type="ECO:0000256" key="2">
    <source>
        <dbReference type="ARBA" id="ARBA00008086"/>
    </source>
</evidence>
<dbReference type="InterPro" id="IPR007045">
    <property type="entry name" value="KduI"/>
</dbReference>
<comment type="function">
    <text evidence="6">Catalyzes the isomerization of 5-dehydro-4-deoxy-D-glucuronate to 3-deoxy-D-glycero-2,5-hexodiulosonate.</text>
</comment>
<dbReference type="GO" id="GO:0008270">
    <property type="term" value="F:zinc ion binding"/>
    <property type="evidence" value="ECO:0007669"/>
    <property type="project" value="UniProtKB-UniRule"/>
</dbReference>
<dbReference type="InterPro" id="IPR021120">
    <property type="entry name" value="KduI/IolB_isomerase"/>
</dbReference>
<organism evidence="7 8">
    <name type="scientific">Aminivibrio pyruvatiphilus</name>
    <dbReference type="NCBI Taxonomy" id="1005740"/>
    <lineage>
        <taxon>Bacteria</taxon>
        <taxon>Thermotogati</taxon>
        <taxon>Synergistota</taxon>
        <taxon>Synergistia</taxon>
        <taxon>Synergistales</taxon>
        <taxon>Aminobacteriaceae</taxon>
        <taxon>Aminivibrio</taxon>
    </lineage>
</organism>
<dbReference type="InterPro" id="IPR027449">
    <property type="entry name" value="KduI_N"/>
</dbReference>
<keyword evidence="3 6" id="KW-0479">Metal-binding</keyword>
<dbReference type="Proteomes" id="UP000295066">
    <property type="component" value="Unassembled WGS sequence"/>
</dbReference>
<dbReference type="CDD" id="cd20294">
    <property type="entry name" value="cupin_KduI_N"/>
    <property type="match status" value="1"/>
</dbReference>
<keyword evidence="8" id="KW-1185">Reference proteome</keyword>
<dbReference type="RefSeq" id="WP_133957460.1">
    <property type="nucleotide sequence ID" value="NZ_SORI01000007.1"/>
</dbReference>
<proteinExistence type="inferred from homology"/>
<sequence>MKLDIRYGANPDDFMHYDTDRLRNDFLVTRLFVPGEIRMTYSHIDRIITGGACPTIPLSLECGREIGTEFFLQRREMGIINVGAPGTVIADGERFPLKKLDGLYLGAGIRNLIFESDNHDDHAHFYFSSAPAHTSHPNCYIDIEKAKKVKMGEPEKANVRTINQYIHPEVCSTCQLMMGLTQLENGSVWNTMPCHTHERRMEVYFYFDIPKDGVTFHIFGRPEETRHIVVRNEEAVINPSWSIHSAAGTSCYSFIWSMVGENQEFTDMDHVPMSVMK</sequence>
<gene>
    <name evidence="6" type="primary">kduI</name>
    <name evidence="7" type="ORF">C8D99_107102</name>
</gene>
<comment type="similarity">
    <text evidence="2 6">Belongs to the KduI family.</text>
</comment>
<dbReference type="GO" id="GO:0042840">
    <property type="term" value="P:D-glucuronate catabolic process"/>
    <property type="evidence" value="ECO:0007669"/>
    <property type="project" value="TreeGrafter"/>
</dbReference>
<keyword evidence="4 6" id="KW-0862">Zinc</keyword>
<dbReference type="UniPathway" id="UPA00545">
    <property type="reaction ID" value="UER00826"/>
</dbReference>
<dbReference type="GO" id="GO:0008697">
    <property type="term" value="F:4-deoxy-L-threo-5-hexosulose-uronate ketol-isomerase activity"/>
    <property type="evidence" value="ECO:0007669"/>
    <property type="project" value="UniProtKB-UniRule"/>
</dbReference>